<evidence type="ECO:0000313" key="1">
    <source>
        <dbReference type="EMBL" id="POS02757.1"/>
    </source>
</evidence>
<evidence type="ECO:0000313" key="2">
    <source>
        <dbReference type="Proteomes" id="UP000237056"/>
    </source>
</evidence>
<name>A0A2S4NAN6_9FLAO</name>
<dbReference type="EMBL" id="PQNY01000002">
    <property type="protein sequence ID" value="POS02757.1"/>
    <property type="molecule type" value="Genomic_DNA"/>
</dbReference>
<organism evidence="1 2">
    <name type="scientific">Flavobacterium croceum DSM 17960</name>
    <dbReference type="NCBI Taxonomy" id="1121886"/>
    <lineage>
        <taxon>Bacteria</taxon>
        <taxon>Pseudomonadati</taxon>
        <taxon>Bacteroidota</taxon>
        <taxon>Flavobacteriia</taxon>
        <taxon>Flavobacteriales</taxon>
        <taxon>Flavobacteriaceae</taxon>
        <taxon>Flavobacterium</taxon>
    </lineage>
</organism>
<sequence>MKKQLFLYLFILSALLNVFTYSYFTRKEAFEKKQQASTSSSAKDSLNVLYNQLVEANYFALENNDNAKEYFYNANLDYTKIIPLVKNALIDYNGSPKGNPYTDQAADGEKKFSINKIKLLNHRWLIADYSNGELWGEALIKYFINKDQTVSFETIQTYLYPKQIE</sequence>
<accession>A0A2S4NAN6</accession>
<proteinExistence type="predicted"/>
<evidence type="ECO:0008006" key="3">
    <source>
        <dbReference type="Google" id="ProtNLM"/>
    </source>
</evidence>
<keyword evidence="2" id="KW-1185">Reference proteome</keyword>
<dbReference type="Proteomes" id="UP000237056">
    <property type="component" value="Unassembled WGS sequence"/>
</dbReference>
<dbReference type="OrthoDB" id="1451701at2"/>
<dbReference type="RefSeq" id="WP_103725009.1">
    <property type="nucleotide sequence ID" value="NZ_PQNY01000002.1"/>
</dbReference>
<dbReference type="AlphaFoldDB" id="A0A2S4NAN6"/>
<comment type="caution">
    <text evidence="1">The sequence shown here is derived from an EMBL/GenBank/DDBJ whole genome shotgun (WGS) entry which is preliminary data.</text>
</comment>
<gene>
    <name evidence="1" type="ORF">Q361_10270</name>
</gene>
<reference evidence="1 2" key="1">
    <citation type="submission" date="2018-01" db="EMBL/GenBank/DDBJ databases">
        <title>Genomic Encyclopedia of Type Strains, Phase I: the one thousand microbial genomes (KMG-I) project.</title>
        <authorList>
            <person name="Goeker M."/>
        </authorList>
    </citation>
    <scope>NUCLEOTIDE SEQUENCE [LARGE SCALE GENOMIC DNA]</scope>
    <source>
        <strain evidence="1 2">DSM 17960</strain>
    </source>
</reference>
<protein>
    <recommendedName>
        <fullName evidence="3">Hydrolase</fullName>
    </recommendedName>
</protein>